<evidence type="ECO:0000256" key="3">
    <source>
        <dbReference type="ARBA" id="ARBA00022723"/>
    </source>
</evidence>
<name>A0A6M3ZRM8_9BURK</name>
<evidence type="ECO:0000256" key="2">
    <source>
        <dbReference type="ARBA" id="ARBA00022617"/>
    </source>
</evidence>
<dbReference type="Pfam" id="PF00034">
    <property type="entry name" value="Cytochrom_C"/>
    <property type="match status" value="1"/>
</dbReference>
<keyword evidence="4" id="KW-0249">Electron transport</keyword>
<dbReference type="PANTHER" id="PTHR37823">
    <property type="entry name" value="CYTOCHROME C-553-LIKE"/>
    <property type="match status" value="1"/>
</dbReference>
<dbReference type="GO" id="GO:0020037">
    <property type="term" value="F:heme binding"/>
    <property type="evidence" value="ECO:0007669"/>
    <property type="project" value="InterPro"/>
</dbReference>
<proteinExistence type="predicted"/>
<dbReference type="AlphaFoldDB" id="A0A6M3ZRM8"/>
<keyword evidence="5 6" id="KW-0408">Iron</keyword>
<evidence type="ECO:0000259" key="7">
    <source>
        <dbReference type="PROSITE" id="PS51007"/>
    </source>
</evidence>
<dbReference type="Gene3D" id="1.10.760.10">
    <property type="entry name" value="Cytochrome c-like domain"/>
    <property type="match status" value="2"/>
</dbReference>
<evidence type="ECO:0000256" key="1">
    <source>
        <dbReference type="ARBA" id="ARBA00022448"/>
    </source>
</evidence>
<evidence type="ECO:0000256" key="5">
    <source>
        <dbReference type="ARBA" id="ARBA00023004"/>
    </source>
</evidence>
<dbReference type="Proteomes" id="UP000501648">
    <property type="component" value="Chromosome"/>
</dbReference>
<dbReference type="RefSeq" id="WP_017453534.1">
    <property type="nucleotide sequence ID" value="NZ_CP008956.1"/>
</dbReference>
<keyword evidence="3 6" id="KW-0479">Metal-binding</keyword>
<dbReference type="Pfam" id="PF13442">
    <property type="entry name" value="Cytochrome_CBB3"/>
    <property type="match status" value="1"/>
</dbReference>
<feature type="domain" description="Cytochrome c" evidence="7">
    <location>
        <begin position="179"/>
        <end position="270"/>
    </location>
</feature>
<keyword evidence="1" id="KW-0813">Transport</keyword>
<organism evidence="8 9">
    <name type="scientific">Herbaspirillum rubrisubalbicans Os34</name>
    <dbReference type="NCBI Taxonomy" id="1235827"/>
    <lineage>
        <taxon>Bacteria</taxon>
        <taxon>Pseudomonadati</taxon>
        <taxon>Pseudomonadota</taxon>
        <taxon>Betaproteobacteria</taxon>
        <taxon>Burkholderiales</taxon>
        <taxon>Oxalobacteraceae</taxon>
        <taxon>Herbaspirillum</taxon>
    </lineage>
</organism>
<accession>A0A6M3ZRM8</accession>
<evidence type="ECO:0000313" key="9">
    <source>
        <dbReference type="Proteomes" id="UP000501648"/>
    </source>
</evidence>
<feature type="domain" description="Cytochrome c" evidence="7">
    <location>
        <begin position="71"/>
        <end position="157"/>
    </location>
</feature>
<sequence length="275" mass="30129">MMQCLRRCLLLALTLALLLLLVGGLLVWSGWYNVSAVTQHWPPVFKLMEYAMRQSVRHHARPIEAPALNAVMASAGARHYERYCLQCHGAPGRAPDTAGLSMQPVPGPLSAAAHKWQARELYWIISNGIKMTGMPAWQAHLDERERWELVAYLQAMPQQPPQPALSGAQEETAPALPPGDIERGRVALTQYACQSCHRIPGVVGPATDVGPRLDSMASQAYVAGTLVNTAQQLARWILHPKRYKPNGAMPELGVTPQDAADMSAYLRSVDQSSTP</sequence>
<evidence type="ECO:0000256" key="4">
    <source>
        <dbReference type="ARBA" id="ARBA00022982"/>
    </source>
</evidence>
<dbReference type="GO" id="GO:0046872">
    <property type="term" value="F:metal ion binding"/>
    <property type="evidence" value="ECO:0007669"/>
    <property type="project" value="UniProtKB-KW"/>
</dbReference>
<keyword evidence="2 6" id="KW-0349">Heme</keyword>
<dbReference type="GO" id="GO:0009055">
    <property type="term" value="F:electron transfer activity"/>
    <property type="evidence" value="ECO:0007669"/>
    <property type="project" value="InterPro"/>
</dbReference>
<evidence type="ECO:0000256" key="6">
    <source>
        <dbReference type="PROSITE-ProRule" id="PRU00433"/>
    </source>
</evidence>
<dbReference type="SUPFAM" id="SSF46626">
    <property type="entry name" value="Cytochrome c"/>
    <property type="match status" value="2"/>
</dbReference>
<dbReference type="PROSITE" id="PS51007">
    <property type="entry name" value="CYTC"/>
    <property type="match status" value="2"/>
</dbReference>
<dbReference type="InterPro" id="IPR036909">
    <property type="entry name" value="Cyt_c-like_dom_sf"/>
</dbReference>
<reference evidence="8 9" key="1">
    <citation type="journal article" date="2012" name="J. Bacteriol.">
        <title>Genome sequence of the pathogenic Herbaspirillum seropedicae strain Os34, isolated from rice roots.</title>
        <authorList>
            <person name="Ye W."/>
            <person name="Ye S."/>
            <person name="Liu J."/>
            <person name="Chang S."/>
            <person name="Chen M."/>
            <person name="Zhu B."/>
            <person name="Guo L."/>
            <person name="An Q."/>
        </authorList>
    </citation>
    <scope>NUCLEOTIDE SEQUENCE [LARGE SCALE GENOMIC DNA]</scope>
    <source>
        <strain evidence="8 9">Os34</strain>
    </source>
</reference>
<dbReference type="InterPro" id="IPR009056">
    <property type="entry name" value="Cyt_c-like_dom"/>
</dbReference>
<evidence type="ECO:0000313" key="8">
    <source>
        <dbReference type="EMBL" id="QJQ01305.1"/>
    </source>
</evidence>
<dbReference type="InterPro" id="IPR051811">
    <property type="entry name" value="Cytochrome_c550/c551-like"/>
</dbReference>
<dbReference type="PANTHER" id="PTHR37823:SF1">
    <property type="entry name" value="CYTOCHROME C-553-LIKE"/>
    <property type="match status" value="1"/>
</dbReference>
<protein>
    <submittedName>
        <fullName evidence="8">Cytochrome C</fullName>
    </submittedName>
</protein>
<gene>
    <name evidence="8" type="ORF">C798_13975</name>
</gene>
<dbReference type="EMBL" id="CP008956">
    <property type="protein sequence ID" value="QJQ01305.1"/>
    <property type="molecule type" value="Genomic_DNA"/>
</dbReference>